<gene>
    <name evidence="4" type="ORF">C9374_005666</name>
</gene>
<dbReference type="AlphaFoldDB" id="A0AA88KHK2"/>
<feature type="transmembrane region" description="Helical" evidence="2">
    <location>
        <begin position="125"/>
        <end position="146"/>
    </location>
</feature>
<keyword evidence="2" id="KW-0472">Membrane</keyword>
<evidence type="ECO:0000313" key="4">
    <source>
        <dbReference type="EMBL" id="KAG2381874.1"/>
    </source>
</evidence>
<dbReference type="SMART" id="SM00315">
    <property type="entry name" value="RGS"/>
    <property type="match status" value="1"/>
</dbReference>
<dbReference type="PROSITE" id="PS50132">
    <property type="entry name" value="RGS"/>
    <property type="match status" value="1"/>
</dbReference>
<feature type="compositionally biased region" description="Polar residues" evidence="1">
    <location>
        <begin position="211"/>
        <end position="221"/>
    </location>
</feature>
<feature type="region of interest" description="Disordered" evidence="1">
    <location>
        <begin position="211"/>
        <end position="236"/>
    </location>
</feature>
<dbReference type="Gene3D" id="1.10.167.10">
    <property type="entry name" value="Regulator of G-protein Signalling 4, domain 2"/>
    <property type="match status" value="1"/>
</dbReference>
<dbReference type="EMBL" id="PYSW02000025">
    <property type="protein sequence ID" value="KAG2381874.1"/>
    <property type="molecule type" value="Genomic_DNA"/>
</dbReference>
<evidence type="ECO:0000256" key="1">
    <source>
        <dbReference type="SAM" id="MobiDB-lite"/>
    </source>
</evidence>
<feature type="transmembrane region" description="Helical" evidence="2">
    <location>
        <begin position="362"/>
        <end position="386"/>
    </location>
</feature>
<evidence type="ECO:0000313" key="5">
    <source>
        <dbReference type="Proteomes" id="UP000816034"/>
    </source>
</evidence>
<dbReference type="InterPro" id="IPR044926">
    <property type="entry name" value="RGS_subdomain_2"/>
</dbReference>
<feature type="transmembrane region" description="Helical" evidence="2">
    <location>
        <begin position="392"/>
        <end position="417"/>
    </location>
</feature>
<dbReference type="RefSeq" id="XP_044547553.1">
    <property type="nucleotide sequence ID" value="XM_044695441.1"/>
</dbReference>
<proteinExistence type="predicted"/>
<name>A0AA88KHK2_NAELO</name>
<keyword evidence="2" id="KW-1133">Transmembrane helix</keyword>
<dbReference type="Proteomes" id="UP000816034">
    <property type="component" value="Unassembled WGS sequence"/>
</dbReference>
<feature type="transmembrane region" description="Helical" evidence="2">
    <location>
        <begin position="326"/>
        <end position="350"/>
    </location>
</feature>
<feature type="compositionally biased region" description="Low complexity" evidence="1">
    <location>
        <begin position="224"/>
        <end position="236"/>
    </location>
</feature>
<keyword evidence="5" id="KW-1185">Reference proteome</keyword>
<reference evidence="4 5" key="1">
    <citation type="journal article" date="2018" name="BMC Genomics">
        <title>The genome of Naegleria lovaniensis, the basis for a comparative approach to unravel pathogenicity factors of the human pathogenic amoeba N. fowleri.</title>
        <authorList>
            <person name="Liechti N."/>
            <person name="Schurch N."/>
            <person name="Bruggmann R."/>
            <person name="Wittwer M."/>
        </authorList>
    </citation>
    <scope>NUCLEOTIDE SEQUENCE [LARGE SCALE GENOMIC DNA]</scope>
    <source>
        <strain evidence="4 5">ATCC 30569</strain>
    </source>
</reference>
<feature type="domain" description="RGS" evidence="3">
    <location>
        <begin position="444"/>
        <end position="538"/>
    </location>
</feature>
<feature type="transmembrane region" description="Helical" evidence="2">
    <location>
        <begin position="271"/>
        <end position="289"/>
    </location>
</feature>
<comment type="caution">
    <text evidence="4">The sequence shown here is derived from an EMBL/GenBank/DDBJ whole genome shotgun (WGS) entry which is preliminary data.</text>
</comment>
<dbReference type="InterPro" id="IPR036305">
    <property type="entry name" value="RGS_sf"/>
</dbReference>
<sequence length="566" mass="63953">MIVFDQANNNTVSNSTTLANTTTCSSTLFELPYGLSREENPSVQDEICPDTWISFAFMMAFLVFYILLLSISSFGIIFKRNSRHVSARSLSHMFLTMFSSFGIIMTMALRIIIGRKVFPCACYVLGFFLGPMTTLPTTCRCLKLFFMYKLNLAKTTLFRNSSPELLEEYETSLSIVGNGDQIVLTPTREKRKSSILSERVDLRRLSVKINVSSPTNPTTPLEHTPTGSPSPTTHKSSVLCTELSSPSSPEANHTLSVKTLRFYLFMTSYKFIVMVYVMVFIFQVLLWLICGGIEEAIYAANRQGARIFVIPGLLEFKTGCVTSTNVLIIILVEAVFYIAAEVVSLILAVRSDRDTWNIKKETLAYVVIQVVTVALFLIASVIPLYAKLADFFIPYGLFIEIGLCLEIVVCVLLPVIYDIRQDASKNAHQSSHEKNTGGEEKVTNVEQLLKEKKTFDIVLDYARRSYCPEAVLCWKEIQTFKSTVANLSKRKEIATTIIDAFLKVGEPLEINISQIEKVRKRLLSEIEKEEIPIEMFQEIETHCLADLMDLLTRLCHSNEYIRNLIE</sequence>
<dbReference type="InterPro" id="IPR016137">
    <property type="entry name" value="RGS"/>
</dbReference>
<keyword evidence="2" id="KW-0812">Transmembrane</keyword>
<evidence type="ECO:0000259" key="3">
    <source>
        <dbReference type="PROSITE" id="PS50132"/>
    </source>
</evidence>
<evidence type="ECO:0000256" key="2">
    <source>
        <dbReference type="SAM" id="Phobius"/>
    </source>
</evidence>
<dbReference type="Pfam" id="PF00615">
    <property type="entry name" value="RGS"/>
    <property type="match status" value="1"/>
</dbReference>
<protein>
    <recommendedName>
        <fullName evidence="3">RGS domain-containing protein</fullName>
    </recommendedName>
</protein>
<feature type="transmembrane region" description="Helical" evidence="2">
    <location>
        <begin position="90"/>
        <end position="113"/>
    </location>
</feature>
<feature type="transmembrane region" description="Helical" evidence="2">
    <location>
        <begin position="52"/>
        <end position="78"/>
    </location>
</feature>
<organism evidence="4 5">
    <name type="scientific">Naegleria lovaniensis</name>
    <name type="common">Amoeba</name>
    <dbReference type="NCBI Taxonomy" id="51637"/>
    <lineage>
        <taxon>Eukaryota</taxon>
        <taxon>Discoba</taxon>
        <taxon>Heterolobosea</taxon>
        <taxon>Tetramitia</taxon>
        <taxon>Eutetramitia</taxon>
        <taxon>Vahlkampfiidae</taxon>
        <taxon>Naegleria</taxon>
    </lineage>
</organism>
<dbReference type="GeneID" id="68098121"/>
<accession>A0AA88KHK2</accession>
<dbReference type="SUPFAM" id="SSF48097">
    <property type="entry name" value="Regulator of G-protein signaling, RGS"/>
    <property type="match status" value="1"/>
</dbReference>